<dbReference type="Pfam" id="PF07715">
    <property type="entry name" value="Plug"/>
    <property type="match status" value="1"/>
</dbReference>
<dbReference type="Gene3D" id="2.40.170.20">
    <property type="entry name" value="TonB-dependent receptor, beta-barrel domain"/>
    <property type="match status" value="1"/>
</dbReference>
<dbReference type="InterPro" id="IPR036942">
    <property type="entry name" value="Beta-barrel_TonB_sf"/>
</dbReference>
<dbReference type="CDD" id="cd01347">
    <property type="entry name" value="ligand_gated_channel"/>
    <property type="match status" value="1"/>
</dbReference>
<dbReference type="InterPro" id="IPR012910">
    <property type="entry name" value="Plug_dom"/>
</dbReference>
<evidence type="ECO:0000259" key="8">
    <source>
        <dbReference type="Pfam" id="PF07715"/>
    </source>
</evidence>
<accession>A0ABX0FJI4</accession>
<dbReference type="Proteomes" id="UP000666369">
    <property type="component" value="Unassembled WGS sequence"/>
</dbReference>
<dbReference type="PANTHER" id="PTHR40980:SF4">
    <property type="entry name" value="TONB-DEPENDENT RECEPTOR-LIKE BETA-BARREL DOMAIN-CONTAINING PROTEIN"/>
    <property type="match status" value="1"/>
</dbReference>
<comment type="caution">
    <text evidence="9">The sequence shown here is derived from an EMBL/GenBank/DDBJ whole genome shotgun (WGS) entry which is preliminary data.</text>
</comment>
<evidence type="ECO:0000256" key="5">
    <source>
        <dbReference type="RuleBase" id="RU003357"/>
    </source>
</evidence>
<name>A0ABX0FJI4_9BURK</name>
<proteinExistence type="inferred from homology"/>
<keyword evidence="3 5" id="KW-0472">Membrane</keyword>
<evidence type="ECO:0000256" key="4">
    <source>
        <dbReference type="ARBA" id="ARBA00023237"/>
    </source>
</evidence>
<dbReference type="PANTHER" id="PTHR40980">
    <property type="entry name" value="PLUG DOMAIN-CONTAINING PROTEIN"/>
    <property type="match status" value="1"/>
</dbReference>
<dbReference type="EMBL" id="JAADJT010000004">
    <property type="protein sequence ID" value="NGZ84692.1"/>
    <property type="molecule type" value="Genomic_DNA"/>
</dbReference>
<evidence type="ECO:0000256" key="6">
    <source>
        <dbReference type="SAM" id="SignalP"/>
    </source>
</evidence>
<evidence type="ECO:0000256" key="3">
    <source>
        <dbReference type="ARBA" id="ARBA00023136"/>
    </source>
</evidence>
<keyword evidence="6" id="KW-0732">Signal</keyword>
<dbReference type="SUPFAM" id="SSF56935">
    <property type="entry name" value="Porins"/>
    <property type="match status" value="1"/>
</dbReference>
<feature type="chain" id="PRO_5046246005" evidence="6">
    <location>
        <begin position="39"/>
        <end position="879"/>
    </location>
</feature>
<evidence type="ECO:0000256" key="2">
    <source>
        <dbReference type="ARBA" id="ARBA00009810"/>
    </source>
</evidence>
<feature type="signal peptide" evidence="6">
    <location>
        <begin position="1"/>
        <end position="38"/>
    </location>
</feature>
<comment type="similarity">
    <text evidence="2 5">Belongs to the TonB-dependent receptor family.</text>
</comment>
<gene>
    <name evidence="9" type="ORF">GW587_10520</name>
</gene>
<evidence type="ECO:0000313" key="9">
    <source>
        <dbReference type="EMBL" id="NGZ84692.1"/>
    </source>
</evidence>
<dbReference type="InterPro" id="IPR037066">
    <property type="entry name" value="Plug_dom_sf"/>
</dbReference>
<evidence type="ECO:0000313" key="10">
    <source>
        <dbReference type="Proteomes" id="UP000666369"/>
    </source>
</evidence>
<dbReference type="NCBIfam" id="TIGR01782">
    <property type="entry name" value="TonB-Xanth-Caul"/>
    <property type="match status" value="1"/>
</dbReference>
<keyword evidence="5" id="KW-0798">TonB box</keyword>
<keyword evidence="9" id="KW-0675">Receptor</keyword>
<dbReference type="Gene3D" id="2.170.130.10">
    <property type="entry name" value="TonB-dependent receptor, plug domain"/>
    <property type="match status" value="1"/>
</dbReference>
<feature type="domain" description="TonB-dependent receptor-like beta-barrel" evidence="7">
    <location>
        <begin position="405"/>
        <end position="846"/>
    </location>
</feature>
<dbReference type="Pfam" id="PF00593">
    <property type="entry name" value="TonB_dep_Rec_b-barrel"/>
    <property type="match status" value="1"/>
</dbReference>
<evidence type="ECO:0000259" key="7">
    <source>
        <dbReference type="Pfam" id="PF00593"/>
    </source>
</evidence>
<dbReference type="InterPro" id="IPR010104">
    <property type="entry name" value="TonB_rcpt_bac"/>
</dbReference>
<comment type="subcellular location">
    <subcellularLocation>
        <location evidence="1 5">Cell outer membrane</location>
    </subcellularLocation>
</comment>
<sequence length="879" mass="96300">MNHHTGRLAAHAARPFTLKISTALLLGAGLLSSASVWAQDAQAAADKDQAAPLTTVQVSGVRRAAQSAQAIKKNSDEVIDSIVAEEAGKFPDKNVAEILGRVSGVQIRREFGEASSVVIRGLSGLVTLLNGREVYTSNSRSLYLADIPTTMLQRVDVYKTQGAEMVEGGTAGVIDVRTARPFDNKGFSANIAGRVENRDKSKTNDPQVSGTISNRWTTGIGEVGALLGLSYQKGNYHDEVTFNSPPEKVLGAASPVTGPFDLGHVLYQGERKRLAANWALQWRPNREVEVFAEGWSTRIDHDAQRQFFVANLGWNAGSQYTLIPGTNQIATVTSPNSNPFSLSSTQAPNDDSETHQGAIGARWKVNEDWTVSTEFARTNSKWKEEFPILDFLASPPTVHGETYRNGGGYFTYPGYDMMNPANFRMNTLFDNWSSSHGQSNDWRADVVYNPGTDGFFREFSFGTRIAKRKASYQHESNGLIAVPAGGVPSVASLPGLSCPSMEMANDYGLAQWQTPCAGYLHTNLDQLRVLFGRPAGRQPADPFSLYKNQEDTTAIYGKTKFGFNLAAVPVEGTAGVRVVRTELDVNGFNGVYTDGVLTPIAVSKSTSTTDAMPNLTLKALLTPDLIARFNAGKAIQRPVFGDFNPGTTYNAGGGGTVAPTATGGNPDLKPIESTNVDLAGEWYFAPTGSLTATLFRHDFKNYVIRRSTFETVNGIRYLIDRPRNLNGGELKGVELAYRQFYDWLPGWLNGFGLEANYTYMKGHLDDEGVQTPFVNMSKNAYNVVALYERGPWSGRLAYNYRSSFVDTYNYRGLGFDLIVDPIKTADASITYKISDNVGVTLDVENLTDRTYNDYHGIASNPRDIRRYDRVIGLSLRWKL</sequence>
<keyword evidence="4" id="KW-0998">Cell outer membrane</keyword>
<keyword evidence="10" id="KW-1185">Reference proteome</keyword>
<protein>
    <submittedName>
        <fullName evidence="9">TonB-dependent receptor</fullName>
    </submittedName>
</protein>
<reference evidence="10" key="1">
    <citation type="submission" date="2023-07" db="EMBL/GenBank/DDBJ databases">
        <title>Duganella aceri sp. nov., isolated from tree sap.</title>
        <authorList>
            <person name="Kim I.S."/>
        </authorList>
    </citation>
    <scope>NUCLEOTIDE SEQUENCE [LARGE SCALE GENOMIC DNA]</scope>
    <source>
        <strain evidence="10">SAP-35</strain>
    </source>
</reference>
<organism evidence="9 10">
    <name type="scientific">Duganella aceris</name>
    <dbReference type="NCBI Taxonomy" id="2703883"/>
    <lineage>
        <taxon>Bacteria</taxon>
        <taxon>Pseudomonadati</taxon>
        <taxon>Pseudomonadota</taxon>
        <taxon>Betaproteobacteria</taxon>
        <taxon>Burkholderiales</taxon>
        <taxon>Oxalobacteraceae</taxon>
        <taxon>Telluria group</taxon>
        <taxon>Duganella</taxon>
    </lineage>
</organism>
<evidence type="ECO:0000256" key="1">
    <source>
        <dbReference type="ARBA" id="ARBA00004442"/>
    </source>
</evidence>
<feature type="domain" description="TonB-dependent receptor plug" evidence="8">
    <location>
        <begin position="73"/>
        <end position="173"/>
    </location>
</feature>
<dbReference type="InterPro" id="IPR000531">
    <property type="entry name" value="Beta-barrel_TonB"/>
</dbReference>
<dbReference type="RefSeq" id="WP_166102136.1">
    <property type="nucleotide sequence ID" value="NZ_JAADJT010000004.1"/>
</dbReference>